<proteinExistence type="predicted"/>
<organism evidence="1 2">
    <name type="scientific">Trachymyrmex septentrionalis</name>
    <dbReference type="NCBI Taxonomy" id="34720"/>
    <lineage>
        <taxon>Eukaryota</taxon>
        <taxon>Metazoa</taxon>
        <taxon>Ecdysozoa</taxon>
        <taxon>Arthropoda</taxon>
        <taxon>Hexapoda</taxon>
        <taxon>Insecta</taxon>
        <taxon>Pterygota</taxon>
        <taxon>Neoptera</taxon>
        <taxon>Endopterygota</taxon>
        <taxon>Hymenoptera</taxon>
        <taxon>Apocrita</taxon>
        <taxon>Aculeata</taxon>
        <taxon>Formicoidea</taxon>
        <taxon>Formicidae</taxon>
        <taxon>Myrmicinae</taxon>
        <taxon>Trachymyrmex</taxon>
    </lineage>
</organism>
<keyword evidence="2" id="KW-1185">Reference proteome</keyword>
<dbReference type="EMBL" id="KQ981768">
    <property type="protein sequence ID" value="KYN35980.1"/>
    <property type="molecule type" value="Genomic_DNA"/>
</dbReference>
<sequence>ILSICISFGVCRGALKADFHNNKGIRRKLKTREDGELIVSQSFEQRFAPNRAEARARAWRRGGKMIRNDRTQTANVVEDVQKEEEEEEGKRSRRNALARASIRRGETEKLLRCDRKSVKRERAARHGLKLNRFAIFRLTFSIKNRHMIGSQSRFRLDTNEKRTDLHLDLIKFIIFFYEEFLFARRQKRSRDAQEMHQMDKSENLKPTLTAKYFLLESLDLSLLLNNRDVLAIRTVEGNACKRTPLEGIPMNRYDMCRLFHLFAGKLSSFLFFFESSNHKSKCKTNGKK</sequence>
<evidence type="ECO:0000313" key="2">
    <source>
        <dbReference type="Proteomes" id="UP000078541"/>
    </source>
</evidence>
<gene>
    <name evidence="1" type="ORF">ALC56_09771</name>
</gene>
<protein>
    <submittedName>
        <fullName evidence="1">Uncharacterized protein</fullName>
    </submittedName>
</protein>
<reference evidence="1 2" key="1">
    <citation type="submission" date="2016-03" db="EMBL/GenBank/DDBJ databases">
        <title>Trachymyrmex septentrionalis WGS genome.</title>
        <authorList>
            <person name="Nygaard S."/>
            <person name="Hu H."/>
            <person name="Boomsma J."/>
            <person name="Zhang G."/>
        </authorList>
    </citation>
    <scope>NUCLEOTIDE SEQUENCE [LARGE SCALE GENOMIC DNA]</scope>
    <source>
        <strain evidence="1">Tsep2-gDNA-1</strain>
        <tissue evidence="1">Whole body</tissue>
    </source>
</reference>
<feature type="non-terminal residue" evidence="1">
    <location>
        <position position="1"/>
    </location>
</feature>
<dbReference type="Proteomes" id="UP000078541">
    <property type="component" value="Unassembled WGS sequence"/>
</dbReference>
<accession>A0A195F5W6</accession>
<name>A0A195F5W6_9HYME</name>
<evidence type="ECO:0000313" key="1">
    <source>
        <dbReference type="EMBL" id="KYN35980.1"/>
    </source>
</evidence>
<dbReference type="AlphaFoldDB" id="A0A195F5W6"/>